<dbReference type="EMBL" id="LAYQ01000013">
    <property type="protein sequence ID" value="KKO80147.1"/>
    <property type="molecule type" value="Genomic_DNA"/>
</dbReference>
<protein>
    <submittedName>
        <fullName evidence="1">Uncharacterized protein</fullName>
    </submittedName>
</protein>
<evidence type="ECO:0000313" key="2">
    <source>
        <dbReference type="Proteomes" id="UP000034245"/>
    </source>
</evidence>
<reference evidence="1" key="1">
    <citation type="submission" date="2015-04" db="EMBL/GenBank/DDBJ databases">
        <title>Draft Genome Sequences of Three Species of Emerging Human-Pathogenic Corynebacteria.</title>
        <authorList>
            <person name="Pacheco L.G."/>
            <person name="Mattos-Guaraldi A.L."/>
            <person name="Santos C.S."/>
            <person name="Veras A.O."/>
            <person name="Guimaraes L.C."/>
            <person name="Abreu V."/>
            <person name="Pereira F.L."/>
            <person name="Soares S.C."/>
            <person name="Dorella F.A."/>
            <person name="Carvalho A.F."/>
            <person name="Leal C.G."/>
            <person name="Figueiredo H.C."/>
            <person name="Ramos J.N."/>
            <person name="Vieira V."/>
            <person name="Farfour E."/>
            <person name="Guiso N."/>
            <person name="Hirata R.Jr."/>
            <person name="Ramos R.T."/>
            <person name="Azevedo V."/>
            <person name="Silva A."/>
        </authorList>
    </citation>
    <scope>NUCLEOTIDE SEQUENCE</scope>
    <source>
        <strain evidence="1">1941</strain>
    </source>
</reference>
<proteinExistence type="predicted"/>
<sequence length="418" mass="45331">MTSDNGEISTKDDATEISKPTKQIIEVGTAPTQTELTDKHTEQTPYETLIETDPNLEAGKVVEDQAGSFGEKEVTKVWKLKDGKAVGDPETSEKVTKEPTPRKLRIGTKAVTETSKVTTTEKVTETSNTTTTVTEKEPAPEIERSFYGVELVKPGQSESQDVKKHTDGNTYEVPSDVDGWTVSVDENGRVTATAPSTAKSGDYIKVPVRVTPKGGKPYETNAVFIVKEDEPIAPEPNDPEIIQAPTYNPDVIKAGDTKKVGINYGHTEGNTYELGEVPAGWTVTIDESTGELTVIPPADTPSGTIKEIPVRVTTKNGEVFNVKTVIGVVSDNCGCGPVEPTEPTEPTDEPTEEPTDDPTKPTKPTEPTEPTDDPTKPTEPTEPTEPTDDPTKRPTSRPSRPTSRPSRPTSRTQIQRRR</sequence>
<name>A0ACC4UAM6_9CORY</name>
<keyword evidence="2" id="KW-1185">Reference proteome</keyword>
<gene>
    <name evidence="1" type="ORF">WU87_07115</name>
</gene>
<evidence type="ECO:0000313" key="1">
    <source>
        <dbReference type="EMBL" id="KKO80147.1"/>
    </source>
</evidence>
<organism evidence="1 2">
    <name type="scientific">Corynebacterium minutissimum</name>
    <dbReference type="NCBI Taxonomy" id="38301"/>
    <lineage>
        <taxon>Bacteria</taxon>
        <taxon>Bacillati</taxon>
        <taxon>Actinomycetota</taxon>
        <taxon>Actinomycetes</taxon>
        <taxon>Mycobacteriales</taxon>
        <taxon>Corynebacteriaceae</taxon>
        <taxon>Corynebacterium</taxon>
    </lineage>
</organism>
<comment type="caution">
    <text evidence="1">The sequence shown here is derived from an EMBL/GenBank/DDBJ whole genome shotgun (WGS) entry which is preliminary data.</text>
</comment>
<dbReference type="Proteomes" id="UP000034245">
    <property type="component" value="Unassembled WGS sequence"/>
</dbReference>
<accession>A0ACC4UAM6</accession>